<keyword evidence="1" id="KW-0812">Transmembrane</keyword>
<dbReference type="Proteomes" id="UP000813427">
    <property type="component" value="Unassembled WGS sequence"/>
</dbReference>
<sequence>HGPSNPAEPVKGLPIHRGFVYTWPGYLGYLTLSWKCLYIYLNGKYNAKADKRKTWEDLWASVYLQTFFVGPKRAIRYFCIRVAGRGGD</sequence>
<keyword evidence="1" id="KW-1133">Transmembrane helix</keyword>
<evidence type="ECO:0000313" key="3">
    <source>
        <dbReference type="Proteomes" id="UP000813427"/>
    </source>
</evidence>
<protein>
    <submittedName>
        <fullName evidence="2">Uncharacterized protein</fullName>
    </submittedName>
</protein>
<proteinExistence type="predicted"/>
<dbReference type="AlphaFoldDB" id="A0A8K0W5S0"/>
<reference evidence="2" key="1">
    <citation type="journal article" date="2021" name="Nat. Commun.">
        <title>Genetic determinants of endophytism in the Arabidopsis root mycobiome.</title>
        <authorList>
            <person name="Mesny F."/>
            <person name="Miyauchi S."/>
            <person name="Thiergart T."/>
            <person name="Pickel B."/>
            <person name="Atanasova L."/>
            <person name="Karlsson M."/>
            <person name="Huettel B."/>
            <person name="Barry K.W."/>
            <person name="Haridas S."/>
            <person name="Chen C."/>
            <person name="Bauer D."/>
            <person name="Andreopoulos W."/>
            <person name="Pangilinan J."/>
            <person name="LaButti K."/>
            <person name="Riley R."/>
            <person name="Lipzen A."/>
            <person name="Clum A."/>
            <person name="Drula E."/>
            <person name="Henrissat B."/>
            <person name="Kohler A."/>
            <person name="Grigoriev I.V."/>
            <person name="Martin F.M."/>
            <person name="Hacquard S."/>
        </authorList>
    </citation>
    <scope>NUCLEOTIDE SEQUENCE</scope>
    <source>
        <strain evidence="2">MPI-SDFR-AT-0068</strain>
    </source>
</reference>
<comment type="caution">
    <text evidence="2">The sequence shown here is derived from an EMBL/GenBank/DDBJ whole genome shotgun (WGS) entry which is preliminary data.</text>
</comment>
<name>A0A8K0W5S0_9HYPO</name>
<organism evidence="2 3">
    <name type="scientific">Fusarium tricinctum</name>
    <dbReference type="NCBI Taxonomy" id="61284"/>
    <lineage>
        <taxon>Eukaryota</taxon>
        <taxon>Fungi</taxon>
        <taxon>Dikarya</taxon>
        <taxon>Ascomycota</taxon>
        <taxon>Pezizomycotina</taxon>
        <taxon>Sordariomycetes</taxon>
        <taxon>Hypocreomycetidae</taxon>
        <taxon>Hypocreales</taxon>
        <taxon>Nectriaceae</taxon>
        <taxon>Fusarium</taxon>
        <taxon>Fusarium tricinctum species complex</taxon>
    </lineage>
</organism>
<dbReference type="EMBL" id="JAGPXF010000009">
    <property type="protein sequence ID" value="KAH7230986.1"/>
    <property type="molecule type" value="Genomic_DNA"/>
</dbReference>
<accession>A0A8K0W5S0</accession>
<evidence type="ECO:0000313" key="2">
    <source>
        <dbReference type="EMBL" id="KAH7230986.1"/>
    </source>
</evidence>
<feature type="transmembrane region" description="Helical" evidence="1">
    <location>
        <begin position="20"/>
        <end position="41"/>
    </location>
</feature>
<evidence type="ECO:0000256" key="1">
    <source>
        <dbReference type="SAM" id="Phobius"/>
    </source>
</evidence>
<feature type="non-terminal residue" evidence="2">
    <location>
        <position position="88"/>
    </location>
</feature>
<keyword evidence="1" id="KW-0472">Membrane</keyword>
<dbReference type="OrthoDB" id="10261556at2759"/>
<feature type="non-terminal residue" evidence="2">
    <location>
        <position position="1"/>
    </location>
</feature>
<keyword evidence="3" id="KW-1185">Reference proteome</keyword>
<gene>
    <name evidence="2" type="ORF">BKA59DRAFT_373214</name>
</gene>